<feature type="region of interest" description="Disordered" evidence="1">
    <location>
        <begin position="184"/>
        <end position="213"/>
    </location>
</feature>
<dbReference type="OrthoDB" id="2155246at2759"/>
<accession>A0A8R2F8P9</accession>
<feature type="transmembrane region" description="Helical" evidence="2">
    <location>
        <begin position="28"/>
        <end position="48"/>
    </location>
</feature>
<dbReference type="RefSeq" id="XP_008183629.1">
    <property type="nucleotide sequence ID" value="XM_008185407.2"/>
</dbReference>
<dbReference type="Gene3D" id="3.40.220.10">
    <property type="entry name" value="Leucine Aminopeptidase, subunit E, domain 1"/>
    <property type="match status" value="1"/>
</dbReference>
<dbReference type="GO" id="GO:0140291">
    <property type="term" value="P:peptidyl-glutamate ADP-deribosylation"/>
    <property type="evidence" value="ECO:0007669"/>
    <property type="project" value="TreeGrafter"/>
</dbReference>
<protein>
    <submittedName>
        <fullName evidence="3">Uncharacterized protein</fullName>
    </submittedName>
</protein>
<keyword evidence="2" id="KW-1133">Transmembrane helix</keyword>
<feature type="region of interest" description="Disordered" evidence="1">
    <location>
        <begin position="827"/>
        <end position="869"/>
    </location>
</feature>
<feature type="region of interest" description="Disordered" evidence="1">
    <location>
        <begin position="426"/>
        <end position="447"/>
    </location>
</feature>
<feature type="compositionally biased region" description="Basic and acidic residues" evidence="1">
    <location>
        <begin position="194"/>
        <end position="212"/>
    </location>
</feature>
<dbReference type="Proteomes" id="UP000007819">
    <property type="component" value="Chromosome X"/>
</dbReference>
<dbReference type="InterPro" id="IPR050892">
    <property type="entry name" value="ADP-ribose_metab_enzymes"/>
</dbReference>
<evidence type="ECO:0000313" key="4">
    <source>
        <dbReference type="Proteomes" id="UP000007819"/>
    </source>
</evidence>
<proteinExistence type="predicted"/>
<dbReference type="PANTHER" id="PTHR12521">
    <property type="entry name" value="PROTEIN C6ORF130"/>
    <property type="match status" value="1"/>
</dbReference>
<keyword evidence="2" id="KW-0812">Transmembrane</keyword>
<feature type="compositionally biased region" description="Basic residues" evidence="1">
    <location>
        <begin position="836"/>
        <end position="856"/>
    </location>
</feature>
<feature type="compositionally biased region" description="Polar residues" evidence="1">
    <location>
        <begin position="426"/>
        <end position="439"/>
    </location>
</feature>
<keyword evidence="4" id="KW-1185">Reference proteome</keyword>
<name>A0A8R2F8P9_ACYPI</name>
<reference evidence="3" key="2">
    <citation type="submission" date="2022-06" db="UniProtKB">
        <authorList>
            <consortium name="EnsemblMetazoa"/>
        </authorList>
    </citation>
    <scope>IDENTIFICATION</scope>
</reference>
<dbReference type="InterPro" id="IPR043472">
    <property type="entry name" value="Macro_dom-like"/>
</dbReference>
<dbReference type="KEGG" id="api:100570440"/>
<evidence type="ECO:0000256" key="2">
    <source>
        <dbReference type="SAM" id="Phobius"/>
    </source>
</evidence>
<evidence type="ECO:0000256" key="1">
    <source>
        <dbReference type="SAM" id="MobiDB-lite"/>
    </source>
</evidence>
<evidence type="ECO:0000313" key="3">
    <source>
        <dbReference type="EnsemblMetazoa" id="XP_008183629.1"/>
    </source>
</evidence>
<feature type="region of interest" description="Disordered" evidence="1">
    <location>
        <begin position="259"/>
        <end position="284"/>
    </location>
</feature>
<organism evidence="3 4">
    <name type="scientific">Acyrthosiphon pisum</name>
    <name type="common">Pea aphid</name>
    <dbReference type="NCBI Taxonomy" id="7029"/>
    <lineage>
        <taxon>Eukaryota</taxon>
        <taxon>Metazoa</taxon>
        <taxon>Ecdysozoa</taxon>
        <taxon>Arthropoda</taxon>
        <taxon>Hexapoda</taxon>
        <taxon>Insecta</taxon>
        <taxon>Pterygota</taxon>
        <taxon>Neoptera</taxon>
        <taxon>Paraneoptera</taxon>
        <taxon>Hemiptera</taxon>
        <taxon>Sternorrhyncha</taxon>
        <taxon>Aphidomorpha</taxon>
        <taxon>Aphidoidea</taxon>
        <taxon>Aphididae</taxon>
        <taxon>Macrosiphini</taxon>
        <taxon>Acyrthosiphon</taxon>
    </lineage>
</organism>
<dbReference type="AlphaFoldDB" id="A0A8R2F8P9"/>
<dbReference type="SUPFAM" id="SSF52949">
    <property type="entry name" value="Macro domain-like"/>
    <property type="match status" value="1"/>
</dbReference>
<dbReference type="GeneID" id="100570440"/>
<keyword evidence="2" id="KW-0472">Membrane</keyword>
<sequence>MADATHKTLSDGVKRWKSIYSYLNLMKYMLRIFCYFAAVVMFQISSFLEVLSDYLKSTEKAEDSHEKTIEKRCDANSFSNQTNKNEELKEVFKVINDTVNELIDRECDLHSNHMDKNEEQKGENKVIGDIANGLIDNVTEGCNGQSVFDCNKVAEQKIVNEANANIVNCKLNEECDSQYYDGVEQKPTSQIPGKSREITNSENSEEKVKEEITTSEDIGSARVKKRQPIKNTAMLLITKTINENKLMDKRFKFKTKYDKDKMSNKETPNGNPYQDKDNIFTNKSDSFKSENKLSLNNEPEKTDCFEVANNSNSKDTSIGSASMYKNDSKNLDIHKNIEPMENQYKINGNQKLVTKNNVDHRENDDGNESRSPITKTEIIINENNGELLKNHNDYENKEPITTTENMITKNNDVHWKDFDNYTNSESNTKSENMITSNNGRCWENDDGIENRKPTSMTENMITSNNGECQDNYDGKPISKTEYMTTKNNTERWENNNSHEYKKPITKTEKKILNIFEVKDDIFGLPSKFSLAHCVCEDFHSSMGMTAEFKYKFGKIGALMDQQLRVSDVGHIIHNEQHVFYIVIKRKMNQRPLLSTLEIALCNLRNKMNDLKLTKLAIPKYGLDSFNIVDVKEVISKIFTLSDIEVTICLASSKFEIEHFIPPKVNYTFKQLWEMEKQTDIIIFINMKTVYSENWYDEVVERINTKYPFKERLLKDINIKPMAHGDFLMYKIDTEILFCVFIKPFDQYSAYFRCLEKAFQEMKSHLTGYRYLGVQQEPYTYKPNQLTLSRCLAILKSVFSNQNAEIWICGDTEQHKAHHYQQYKKIVNDAIEPNPKRNSKTNTKSKNRPEKKRHGNNSRHDLSEKHYSNNISDVNSVTYLNQEQISVDNYKTENWDN</sequence>
<feature type="compositionally biased region" description="Basic and acidic residues" evidence="1">
    <location>
        <begin position="857"/>
        <end position="866"/>
    </location>
</feature>
<reference evidence="4" key="1">
    <citation type="submission" date="2010-06" db="EMBL/GenBank/DDBJ databases">
        <authorList>
            <person name="Jiang H."/>
            <person name="Abraham K."/>
            <person name="Ali S."/>
            <person name="Alsbrooks S.L."/>
            <person name="Anim B.N."/>
            <person name="Anosike U.S."/>
            <person name="Attaway T."/>
            <person name="Bandaranaike D.P."/>
            <person name="Battles P.K."/>
            <person name="Bell S.N."/>
            <person name="Bell A.V."/>
            <person name="Beltran B."/>
            <person name="Bickham C."/>
            <person name="Bustamante Y."/>
            <person name="Caleb T."/>
            <person name="Canada A."/>
            <person name="Cardenas V."/>
            <person name="Carter K."/>
            <person name="Chacko J."/>
            <person name="Chandrabose M.N."/>
            <person name="Chavez D."/>
            <person name="Chavez A."/>
            <person name="Chen L."/>
            <person name="Chu H.-S."/>
            <person name="Claassen K.J."/>
            <person name="Cockrell R."/>
            <person name="Collins M."/>
            <person name="Cooper J.A."/>
            <person name="Cree A."/>
            <person name="Curry S.M."/>
            <person name="Da Y."/>
            <person name="Dao M.D."/>
            <person name="Das B."/>
            <person name="Davila M.-L."/>
            <person name="Davy-Carroll L."/>
            <person name="Denson S."/>
            <person name="Dinh H."/>
            <person name="Ebong V.E."/>
            <person name="Edwards J.R."/>
            <person name="Egan A."/>
            <person name="El-Daye J."/>
            <person name="Escobedo L."/>
            <person name="Fernandez S."/>
            <person name="Fernando P.R."/>
            <person name="Flagg N."/>
            <person name="Forbes L.D."/>
            <person name="Fowler R.G."/>
            <person name="Fu Q."/>
            <person name="Gabisi R.A."/>
            <person name="Ganer J."/>
            <person name="Garbino Pronczuk A."/>
            <person name="Garcia R.M."/>
            <person name="Garner T."/>
            <person name="Garrett T.E."/>
            <person name="Gonzalez D.A."/>
            <person name="Hamid H."/>
            <person name="Hawkins E.S."/>
            <person name="Hirani K."/>
            <person name="Hogues M.E."/>
            <person name="Hollins B."/>
            <person name="Hsiao C.-H."/>
            <person name="Jabil R."/>
            <person name="James M.L."/>
            <person name="Jhangiani S.N."/>
            <person name="Johnson B."/>
            <person name="Johnson Q."/>
            <person name="Joshi V."/>
            <person name="Kalu J.B."/>
            <person name="Kam C."/>
            <person name="Kashfia A."/>
            <person name="Keebler J."/>
            <person name="Kisamo H."/>
            <person name="Kovar C.L."/>
            <person name="Lago L.A."/>
            <person name="Lai C.-Y."/>
            <person name="Laidlaw J."/>
            <person name="Lara F."/>
            <person name="Le T.-K."/>
            <person name="Lee S.L."/>
            <person name="Legall F.H."/>
            <person name="Lemon S.J."/>
            <person name="Lewis L.R."/>
            <person name="Li B."/>
            <person name="Liu Y."/>
            <person name="Liu Y.-S."/>
            <person name="Lopez J."/>
            <person name="Lozado R.J."/>
            <person name="Lu J."/>
            <person name="Madu R.C."/>
            <person name="Maheshwari M."/>
            <person name="Maheshwari R."/>
            <person name="Malloy K."/>
            <person name="Martinez E."/>
            <person name="Mathew T."/>
            <person name="Mercado I.C."/>
            <person name="Mercado C."/>
            <person name="Meyer B."/>
            <person name="Montgomery K."/>
            <person name="Morgan M.B."/>
            <person name="Munidasa M."/>
            <person name="Nazareth L.V."/>
            <person name="Nelson J."/>
            <person name="Ng B.M."/>
            <person name="Nguyen N.B."/>
            <person name="Nguyen P.Q."/>
            <person name="Nguyen T."/>
            <person name="Obregon M."/>
            <person name="Okwuonu G.O."/>
            <person name="Onwere C.G."/>
            <person name="Orozco G."/>
            <person name="Parra A."/>
            <person name="Patel S."/>
            <person name="Patil S."/>
            <person name="Perez A."/>
            <person name="Perez Y."/>
            <person name="Pham C."/>
            <person name="Primus E.L."/>
            <person name="Pu L.-L."/>
            <person name="Puazo M."/>
            <person name="Qin X."/>
            <person name="Quiroz J.B."/>
            <person name="Reese J."/>
            <person name="Richards S."/>
            <person name="Rives C.M."/>
            <person name="Robberts R."/>
            <person name="Ruiz S.J."/>
            <person name="Ruiz M.J."/>
            <person name="Santibanez J."/>
            <person name="Schneider B.W."/>
            <person name="Sisson I."/>
            <person name="Smith M."/>
            <person name="Sodergren E."/>
            <person name="Song X.-Z."/>
            <person name="Song B.B."/>
            <person name="Summersgill H."/>
            <person name="Thelus R."/>
            <person name="Thornton R.D."/>
            <person name="Trejos Z.Y."/>
            <person name="Usmani K."/>
            <person name="Vattathil S."/>
            <person name="Villasana D."/>
            <person name="Walker D.L."/>
            <person name="Wang S."/>
            <person name="Wang K."/>
            <person name="White C.S."/>
            <person name="Williams A.C."/>
            <person name="Williamson J."/>
            <person name="Wilson K."/>
            <person name="Woghiren I.O."/>
            <person name="Woodworth J.R."/>
            <person name="Worley K.C."/>
            <person name="Wright R.A."/>
            <person name="Wu W."/>
            <person name="Young L."/>
            <person name="Zhang L."/>
            <person name="Zhang J."/>
            <person name="Zhu Y."/>
            <person name="Muzny D.M."/>
            <person name="Weinstock G."/>
            <person name="Gibbs R.A."/>
        </authorList>
    </citation>
    <scope>NUCLEOTIDE SEQUENCE [LARGE SCALE GENOMIC DNA]</scope>
    <source>
        <strain evidence="4">LSR1</strain>
    </source>
</reference>
<dbReference type="EnsemblMetazoa" id="XM_008185407.3">
    <property type="protein sequence ID" value="XP_008183629.1"/>
    <property type="gene ID" value="LOC100570440"/>
</dbReference>
<dbReference type="PANTHER" id="PTHR12521:SF0">
    <property type="entry name" value="ADP-RIBOSE GLYCOHYDROLASE OARD1"/>
    <property type="match status" value="1"/>
</dbReference>